<comment type="similarity">
    <text evidence="1">Belongs to the ABC transporter superfamily.</text>
</comment>
<gene>
    <name evidence="6" type="ORF">AB8S09_15405</name>
</gene>
<accession>A0ABV4E1G7</accession>
<dbReference type="PROSITE" id="PS00211">
    <property type="entry name" value="ABC_TRANSPORTER_1"/>
    <property type="match status" value="1"/>
</dbReference>
<dbReference type="Pfam" id="PF00005">
    <property type="entry name" value="ABC_tran"/>
    <property type="match status" value="1"/>
</dbReference>
<evidence type="ECO:0000256" key="2">
    <source>
        <dbReference type="ARBA" id="ARBA00022448"/>
    </source>
</evidence>
<dbReference type="Gene3D" id="3.40.50.300">
    <property type="entry name" value="P-loop containing nucleotide triphosphate hydrolases"/>
    <property type="match status" value="1"/>
</dbReference>
<evidence type="ECO:0000313" key="6">
    <source>
        <dbReference type="EMBL" id="MEY8765008.1"/>
    </source>
</evidence>
<keyword evidence="2" id="KW-0813">Transport</keyword>
<dbReference type="PANTHER" id="PTHR43335:SF8">
    <property type="entry name" value="ABC TRANSPORTER, ATP-BINDING PROTEIN"/>
    <property type="match status" value="1"/>
</dbReference>
<dbReference type="RefSeq" id="WP_369869494.1">
    <property type="nucleotide sequence ID" value="NZ_JBGFFE010000041.1"/>
</dbReference>
<dbReference type="PANTHER" id="PTHR43335">
    <property type="entry name" value="ABC TRANSPORTER, ATP-BINDING PROTEIN"/>
    <property type="match status" value="1"/>
</dbReference>
<dbReference type="EMBL" id="JBGFFE010000041">
    <property type="protein sequence ID" value="MEY8765008.1"/>
    <property type="molecule type" value="Genomic_DNA"/>
</dbReference>
<evidence type="ECO:0000259" key="5">
    <source>
        <dbReference type="PROSITE" id="PS50893"/>
    </source>
</evidence>
<protein>
    <submittedName>
        <fullName evidence="6">ABC transporter ATP-binding protein</fullName>
    </submittedName>
</protein>
<dbReference type="InterPro" id="IPR027417">
    <property type="entry name" value="P-loop_NTPase"/>
</dbReference>
<keyword evidence="3" id="KW-0547">Nucleotide-binding</keyword>
<sequence length="309" mass="35172">MDYTLKIGGLTKTYGGRTVVNGANMNVRKGEIYGFLGPNGAGKSTVLKMILNLVKPDKGNIIIFGEEVKEDNFEILKRIGSIIENPYFYDKLTGRENLELHCEYMGYHNGERIDEVLNLVDLYDADGRAVCNYSLGMKQRLAVARAILTKPEFLILDEPINGLDPEGIKEIRSLIKDLNREYGMTVLVSGHILAEMELIADTVGIIRKGRILKEVPLEVIHEYNKEYIELEVDNLSRTGYLIEERLGIKNYKIVSENKMRVYDLSKRQSTISKILVENGVELESIYRKEGTLEEYFLKLMEEDSYAADN</sequence>
<proteinExistence type="inferred from homology"/>
<feature type="domain" description="ABC transporter" evidence="5">
    <location>
        <begin position="5"/>
        <end position="233"/>
    </location>
</feature>
<reference evidence="6 7" key="1">
    <citation type="submission" date="2024-08" db="EMBL/GenBank/DDBJ databases">
        <title>Clostridium lapicellarii sp. nov., and Clostridium renhuaiense sp. nov., two species isolated from the mud in a fermentation cellar used for producing sauce-flavour Chinese liquors.</title>
        <authorList>
            <person name="Yang F."/>
            <person name="Wang H."/>
            <person name="Chen L.Q."/>
            <person name="Zhou N."/>
            <person name="Lu J.J."/>
            <person name="Pu X.X."/>
            <person name="Wan B."/>
            <person name="Wang L."/>
            <person name="Liu S.J."/>
        </authorList>
    </citation>
    <scope>NUCLEOTIDE SEQUENCE [LARGE SCALE GENOMIC DNA]</scope>
    <source>
        <strain evidence="6 7">MT-113</strain>
    </source>
</reference>
<evidence type="ECO:0000256" key="4">
    <source>
        <dbReference type="ARBA" id="ARBA00022840"/>
    </source>
</evidence>
<keyword evidence="4 6" id="KW-0067">ATP-binding</keyword>
<organism evidence="6 7">
    <name type="scientific">Clostridium lapidicellarium</name>
    <dbReference type="NCBI Taxonomy" id="3240931"/>
    <lineage>
        <taxon>Bacteria</taxon>
        <taxon>Bacillati</taxon>
        <taxon>Bacillota</taxon>
        <taxon>Clostridia</taxon>
        <taxon>Eubacteriales</taxon>
        <taxon>Clostridiaceae</taxon>
        <taxon>Clostridium</taxon>
    </lineage>
</organism>
<dbReference type="InterPro" id="IPR003439">
    <property type="entry name" value="ABC_transporter-like_ATP-bd"/>
</dbReference>
<dbReference type="CDD" id="cd03268">
    <property type="entry name" value="ABC_BcrA_bacitracin_resist"/>
    <property type="match status" value="1"/>
</dbReference>
<name>A0ABV4E1G7_9CLOT</name>
<evidence type="ECO:0000256" key="3">
    <source>
        <dbReference type="ARBA" id="ARBA00022741"/>
    </source>
</evidence>
<dbReference type="SUPFAM" id="SSF52540">
    <property type="entry name" value="P-loop containing nucleoside triphosphate hydrolases"/>
    <property type="match status" value="1"/>
</dbReference>
<dbReference type="InterPro" id="IPR003593">
    <property type="entry name" value="AAA+_ATPase"/>
</dbReference>
<evidence type="ECO:0000256" key="1">
    <source>
        <dbReference type="ARBA" id="ARBA00005417"/>
    </source>
</evidence>
<dbReference type="PROSITE" id="PS50893">
    <property type="entry name" value="ABC_TRANSPORTER_2"/>
    <property type="match status" value="1"/>
</dbReference>
<dbReference type="InterPro" id="IPR017871">
    <property type="entry name" value="ABC_transporter-like_CS"/>
</dbReference>
<evidence type="ECO:0000313" key="7">
    <source>
        <dbReference type="Proteomes" id="UP001565220"/>
    </source>
</evidence>
<dbReference type="GO" id="GO:0005524">
    <property type="term" value="F:ATP binding"/>
    <property type="evidence" value="ECO:0007669"/>
    <property type="project" value="UniProtKB-KW"/>
</dbReference>
<comment type="caution">
    <text evidence="6">The sequence shown here is derived from an EMBL/GenBank/DDBJ whole genome shotgun (WGS) entry which is preliminary data.</text>
</comment>
<dbReference type="Proteomes" id="UP001565220">
    <property type="component" value="Unassembled WGS sequence"/>
</dbReference>
<dbReference type="SMART" id="SM00382">
    <property type="entry name" value="AAA"/>
    <property type="match status" value="1"/>
</dbReference>
<keyword evidence="7" id="KW-1185">Reference proteome</keyword>